<reference evidence="2" key="1">
    <citation type="journal article" date="2017" name="Nat. Ecol. Evol.">
        <title>Genome expansion and lineage-specific genetic innovations in the forest pathogenic fungi Armillaria.</title>
        <authorList>
            <person name="Sipos G."/>
            <person name="Prasanna A.N."/>
            <person name="Walter M.C."/>
            <person name="O'Connor E."/>
            <person name="Balint B."/>
            <person name="Krizsan K."/>
            <person name="Kiss B."/>
            <person name="Hess J."/>
            <person name="Varga T."/>
            <person name="Slot J."/>
            <person name="Riley R."/>
            <person name="Boka B."/>
            <person name="Rigling D."/>
            <person name="Barry K."/>
            <person name="Lee J."/>
            <person name="Mihaltcheva S."/>
            <person name="LaButti K."/>
            <person name="Lipzen A."/>
            <person name="Waldron R."/>
            <person name="Moloney N.M."/>
            <person name="Sperisen C."/>
            <person name="Kredics L."/>
            <person name="Vagvoelgyi C."/>
            <person name="Patrignani A."/>
            <person name="Fitzpatrick D."/>
            <person name="Nagy I."/>
            <person name="Doyle S."/>
            <person name="Anderson J.B."/>
            <person name="Grigoriev I.V."/>
            <person name="Gueldener U."/>
            <person name="Muensterkoetter M."/>
            <person name="Nagy L.G."/>
        </authorList>
    </citation>
    <scope>NUCLEOTIDE SEQUENCE [LARGE SCALE GENOMIC DNA]</scope>
    <source>
        <strain evidence="2">C18/9</strain>
    </source>
</reference>
<gene>
    <name evidence="1" type="ORF">ARMOST_06051</name>
</gene>
<accession>A0A284R1Y1</accession>
<name>A0A284R1Y1_ARMOS</name>
<keyword evidence="2" id="KW-1185">Reference proteome</keyword>
<proteinExistence type="predicted"/>
<dbReference type="Proteomes" id="UP000219338">
    <property type="component" value="Unassembled WGS sequence"/>
</dbReference>
<dbReference type="AlphaFoldDB" id="A0A284R1Y1"/>
<evidence type="ECO:0000313" key="1">
    <source>
        <dbReference type="EMBL" id="SJL02716.1"/>
    </source>
</evidence>
<sequence>MRDSSLFHTSSPGVVPHQFDVPSVAIDCYRTSATPPGIVVSTVEGFGDASPSLTDSVFTSMGSASNRLQTWVRKGHTVEADRMPFY</sequence>
<organism evidence="1 2">
    <name type="scientific">Armillaria ostoyae</name>
    <name type="common">Armillaria root rot fungus</name>
    <dbReference type="NCBI Taxonomy" id="47428"/>
    <lineage>
        <taxon>Eukaryota</taxon>
        <taxon>Fungi</taxon>
        <taxon>Dikarya</taxon>
        <taxon>Basidiomycota</taxon>
        <taxon>Agaricomycotina</taxon>
        <taxon>Agaricomycetes</taxon>
        <taxon>Agaricomycetidae</taxon>
        <taxon>Agaricales</taxon>
        <taxon>Marasmiineae</taxon>
        <taxon>Physalacriaceae</taxon>
        <taxon>Armillaria</taxon>
    </lineage>
</organism>
<dbReference type="EMBL" id="FUEG01000003">
    <property type="protein sequence ID" value="SJL02716.1"/>
    <property type="molecule type" value="Genomic_DNA"/>
</dbReference>
<evidence type="ECO:0000313" key="2">
    <source>
        <dbReference type="Proteomes" id="UP000219338"/>
    </source>
</evidence>
<protein>
    <submittedName>
        <fullName evidence="1">Uncharacterized protein</fullName>
    </submittedName>
</protein>